<proteinExistence type="predicted"/>
<keyword evidence="1" id="KW-1185">Reference proteome</keyword>
<dbReference type="AlphaFoldDB" id="A0A914PCY1"/>
<reference evidence="2" key="1">
    <citation type="submission" date="2022-11" db="UniProtKB">
        <authorList>
            <consortium name="WormBaseParasite"/>
        </authorList>
    </citation>
    <scope>IDENTIFICATION</scope>
</reference>
<sequence>MISGTSRTFINFLNESSIPLQKYLRAMGFVQSFPIQGYAFFENWRDDSCPFESISRKKSFKFSDDTEMVYIQSAFISQSLSQFENPRSNKQSLRKNACRWRFKAPYGFGFKVVVTRSLLKPNTDLLIENTTDVIVDCTNVKENHPYYNNDNYIEINLSAASPNVLTLMELQIAISIEKLNATKTKGNCITATENNITVWYSVGYNSTGYDNNIRCSHTEIMDSDFEILVSIVSYRVETRFF</sequence>
<accession>A0A914PCY1</accession>
<evidence type="ECO:0000313" key="2">
    <source>
        <dbReference type="WBParaSite" id="PDA_v2.g12618.t1"/>
    </source>
</evidence>
<dbReference type="WBParaSite" id="PDA_v2.g12618.t1">
    <property type="protein sequence ID" value="PDA_v2.g12618.t1"/>
    <property type="gene ID" value="PDA_v2.g12618"/>
</dbReference>
<protein>
    <submittedName>
        <fullName evidence="2">Uncharacterized protein</fullName>
    </submittedName>
</protein>
<name>A0A914PCY1_9BILA</name>
<evidence type="ECO:0000313" key="1">
    <source>
        <dbReference type="Proteomes" id="UP000887578"/>
    </source>
</evidence>
<dbReference type="Proteomes" id="UP000887578">
    <property type="component" value="Unplaced"/>
</dbReference>
<organism evidence="1 2">
    <name type="scientific">Panagrolaimus davidi</name>
    <dbReference type="NCBI Taxonomy" id="227884"/>
    <lineage>
        <taxon>Eukaryota</taxon>
        <taxon>Metazoa</taxon>
        <taxon>Ecdysozoa</taxon>
        <taxon>Nematoda</taxon>
        <taxon>Chromadorea</taxon>
        <taxon>Rhabditida</taxon>
        <taxon>Tylenchina</taxon>
        <taxon>Panagrolaimomorpha</taxon>
        <taxon>Panagrolaimoidea</taxon>
        <taxon>Panagrolaimidae</taxon>
        <taxon>Panagrolaimus</taxon>
    </lineage>
</organism>